<dbReference type="Pfam" id="PF00293">
    <property type="entry name" value="NUDIX"/>
    <property type="match status" value="1"/>
</dbReference>
<dbReference type="AlphaFoldDB" id="A0A933I9L0"/>
<reference evidence="4" key="1">
    <citation type="submission" date="2020-07" db="EMBL/GenBank/DDBJ databases">
        <title>Huge and variable diversity of episymbiotic CPR bacteria and DPANN archaea in groundwater ecosystems.</title>
        <authorList>
            <person name="He C.Y."/>
            <person name="Keren R."/>
            <person name="Whittaker M."/>
            <person name="Farag I.F."/>
            <person name="Doudna J."/>
            <person name="Cate J.H.D."/>
            <person name="Banfield J.F."/>
        </authorList>
    </citation>
    <scope>NUCLEOTIDE SEQUENCE</scope>
    <source>
        <strain evidence="4">NC_groundwater_1520_Pr4_B-0.1um_53_5</strain>
    </source>
</reference>
<evidence type="ECO:0000313" key="5">
    <source>
        <dbReference type="Proteomes" id="UP000736328"/>
    </source>
</evidence>
<dbReference type="EMBL" id="JACQXR010000048">
    <property type="protein sequence ID" value="MBI4726390.1"/>
    <property type="molecule type" value="Genomic_DNA"/>
</dbReference>
<dbReference type="PROSITE" id="PS00893">
    <property type="entry name" value="NUDIX_BOX"/>
    <property type="match status" value="1"/>
</dbReference>
<dbReference type="Proteomes" id="UP000736328">
    <property type="component" value="Unassembled WGS sequence"/>
</dbReference>
<comment type="cofactor">
    <cofactor evidence="1">
        <name>Mg(2+)</name>
        <dbReference type="ChEBI" id="CHEBI:18420"/>
    </cofactor>
</comment>
<dbReference type="InterPro" id="IPR015797">
    <property type="entry name" value="NUDIX_hydrolase-like_dom_sf"/>
</dbReference>
<dbReference type="InterPro" id="IPR020084">
    <property type="entry name" value="NUDIX_hydrolase_CS"/>
</dbReference>
<feature type="domain" description="Nudix hydrolase" evidence="3">
    <location>
        <begin position="8"/>
        <end position="149"/>
    </location>
</feature>
<accession>A0A933I9L0</accession>
<gene>
    <name evidence="4" type="ORF">HY768_04055</name>
</gene>
<proteinExistence type="predicted"/>
<organism evidence="4 5">
    <name type="scientific">candidate division TA06 bacterium</name>
    <dbReference type="NCBI Taxonomy" id="2250710"/>
    <lineage>
        <taxon>Bacteria</taxon>
        <taxon>Bacteria division TA06</taxon>
    </lineage>
</organism>
<dbReference type="PANTHER" id="PTHR43046:SF14">
    <property type="entry name" value="MUTT_NUDIX FAMILY PROTEIN"/>
    <property type="match status" value="1"/>
</dbReference>
<evidence type="ECO:0000259" key="3">
    <source>
        <dbReference type="PROSITE" id="PS51462"/>
    </source>
</evidence>
<name>A0A933I9L0_UNCT6</name>
<dbReference type="SUPFAM" id="SSF55811">
    <property type="entry name" value="Nudix"/>
    <property type="match status" value="1"/>
</dbReference>
<keyword evidence="2" id="KW-0378">Hydrolase</keyword>
<evidence type="ECO:0000256" key="2">
    <source>
        <dbReference type="ARBA" id="ARBA00022801"/>
    </source>
</evidence>
<dbReference type="PROSITE" id="PS51462">
    <property type="entry name" value="NUDIX"/>
    <property type="match status" value="1"/>
</dbReference>
<sequence length="155" mass="17546">MSKDRLTEYVRAKVVCVFRNQDRILVCDGYDPTKKELFYCPPGGKIEFGEPSEAAIRREIKEELGSEIKNLALLGVLENRFIFDGQQGHEIVFVYDAELTDKSLYAADRFKAQESNGQVFNALWLDLGTIGPDTPPVYPDGLIALMKISEQNIKR</sequence>
<dbReference type="Gene3D" id="3.90.79.10">
    <property type="entry name" value="Nucleoside Triphosphate Pyrophosphohydrolase"/>
    <property type="match status" value="1"/>
</dbReference>
<dbReference type="PANTHER" id="PTHR43046">
    <property type="entry name" value="GDP-MANNOSE MANNOSYL HYDROLASE"/>
    <property type="match status" value="1"/>
</dbReference>
<evidence type="ECO:0000256" key="1">
    <source>
        <dbReference type="ARBA" id="ARBA00001946"/>
    </source>
</evidence>
<dbReference type="InterPro" id="IPR000086">
    <property type="entry name" value="NUDIX_hydrolase_dom"/>
</dbReference>
<comment type="caution">
    <text evidence="4">The sequence shown here is derived from an EMBL/GenBank/DDBJ whole genome shotgun (WGS) entry which is preliminary data.</text>
</comment>
<evidence type="ECO:0000313" key="4">
    <source>
        <dbReference type="EMBL" id="MBI4726390.1"/>
    </source>
</evidence>
<dbReference type="GO" id="GO:0016787">
    <property type="term" value="F:hydrolase activity"/>
    <property type="evidence" value="ECO:0007669"/>
    <property type="project" value="UniProtKB-KW"/>
</dbReference>
<dbReference type="CDD" id="cd04688">
    <property type="entry name" value="NUDIX_Hydrolase"/>
    <property type="match status" value="1"/>
</dbReference>
<protein>
    <submittedName>
        <fullName evidence="4">NUDIX domain-containing protein</fullName>
    </submittedName>
</protein>